<gene>
    <name evidence="1" type="ORF">SAMN03080615_02969</name>
</gene>
<evidence type="ECO:0000313" key="1">
    <source>
        <dbReference type="EMBL" id="SEQ85548.1"/>
    </source>
</evidence>
<dbReference type="RefSeq" id="WP_091359860.1">
    <property type="nucleotide sequence ID" value="NZ_AP025284.1"/>
</dbReference>
<protein>
    <submittedName>
        <fullName evidence="1">Uncharacterized protein</fullName>
    </submittedName>
</protein>
<proteinExistence type="predicted"/>
<accession>A0A1H9JFI8</accession>
<evidence type="ECO:0000313" key="2">
    <source>
        <dbReference type="Proteomes" id="UP000198749"/>
    </source>
</evidence>
<sequence>MLCIDETVVNRTADASGCIVQSPGTKQHLLVFGQAVLNIDDRIMNLEVEIVLTGFFCVGGCLMPDDKVDDQQNKRDQSWQASNQF</sequence>
<organism evidence="1 2">
    <name type="scientific">Amphritea atlantica</name>
    <dbReference type="NCBI Taxonomy" id="355243"/>
    <lineage>
        <taxon>Bacteria</taxon>
        <taxon>Pseudomonadati</taxon>
        <taxon>Pseudomonadota</taxon>
        <taxon>Gammaproteobacteria</taxon>
        <taxon>Oceanospirillales</taxon>
        <taxon>Oceanospirillaceae</taxon>
        <taxon>Amphritea</taxon>
    </lineage>
</organism>
<dbReference type="AlphaFoldDB" id="A0A1H9JFI8"/>
<keyword evidence="2" id="KW-1185">Reference proteome</keyword>
<dbReference type="Proteomes" id="UP000198749">
    <property type="component" value="Unassembled WGS sequence"/>
</dbReference>
<reference evidence="2" key="1">
    <citation type="submission" date="2016-10" db="EMBL/GenBank/DDBJ databases">
        <authorList>
            <person name="Varghese N."/>
            <person name="Submissions S."/>
        </authorList>
    </citation>
    <scope>NUCLEOTIDE SEQUENCE [LARGE SCALE GENOMIC DNA]</scope>
    <source>
        <strain evidence="2">DSM 18887</strain>
    </source>
</reference>
<dbReference type="EMBL" id="FOGB01000009">
    <property type="protein sequence ID" value="SEQ85548.1"/>
    <property type="molecule type" value="Genomic_DNA"/>
</dbReference>
<dbReference type="STRING" id="355243.SAMN03080615_02969"/>
<name>A0A1H9JFI8_9GAMM</name>